<accession>A0ACC0F4R2</accession>
<evidence type="ECO:0000313" key="1">
    <source>
        <dbReference type="EMBL" id="KAI7983057.1"/>
    </source>
</evidence>
<dbReference type="Proteomes" id="UP001060215">
    <property type="component" value="Chromosome 11"/>
</dbReference>
<organism evidence="1 2">
    <name type="scientific">Camellia lanceoleosa</name>
    <dbReference type="NCBI Taxonomy" id="1840588"/>
    <lineage>
        <taxon>Eukaryota</taxon>
        <taxon>Viridiplantae</taxon>
        <taxon>Streptophyta</taxon>
        <taxon>Embryophyta</taxon>
        <taxon>Tracheophyta</taxon>
        <taxon>Spermatophyta</taxon>
        <taxon>Magnoliopsida</taxon>
        <taxon>eudicotyledons</taxon>
        <taxon>Gunneridae</taxon>
        <taxon>Pentapetalae</taxon>
        <taxon>asterids</taxon>
        <taxon>Ericales</taxon>
        <taxon>Theaceae</taxon>
        <taxon>Camellia</taxon>
    </lineage>
</organism>
<dbReference type="EMBL" id="CM045768">
    <property type="protein sequence ID" value="KAI7983057.1"/>
    <property type="molecule type" value="Genomic_DNA"/>
</dbReference>
<keyword evidence="2" id="KW-1185">Reference proteome</keyword>
<reference evidence="1 2" key="1">
    <citation type="journal article" date="2022" name="Plant J.">
        <title>Chromosome-level genome of Camellia lanceoleosa provides a valuable resource for understanding genome evolution and self-incompatibility.</title>
        <authorList>
            <person name="Gong W."/>
            <person name="Xiao S."/>
            <person name="Wang L."/>
            <person name="Liao Z."/>
            <person name="Chang Y."/>
            <person name="Mo W."/>
            <person name="Hu G."/>
            <person name="Li W."/>
            <person name="Zhao G."/>
            <person name="Zhu H."/>
            <person name="Hu X."/>
            <person name="Ji K."/>
            <person name="Xiang X."/>
            <person name="Song Q."/>
            <person name="Yuan D."/>
            <person name="Jin S."/>
            <person name="Zhang L."/>
        </authorList>
    </citation>
    <scope>NUCLEOTIDE SEQUENCE [LARGE SCALE GENOMIC DNA]</scope>
    <source>
        <strain evidence="1">SQ_2022a</strain>
    </source>
</reference>
<proteinExistence type="predicted"/>
<gene>
    <name evidence="1" type="ORF">LOK49_LG15G01703</name>
</gene>
<evidence type="ECO:0000313" key="2">
    <source>
        <dbReference type="Proteomes" id="UP001060215"/>
    </source>
</evidence>
<sequence length="190" mass="20938">MDKQLRGYYGSMNIIKYEEETNSSLSDRSFITLSNVGRTCMDQNFFNLSQFPPDLNPGVISPSGFTTESDSHEDCDFSDVVLKYINQMLMEEDMEEKTCMFQESAVLQAAESYFAGTNMVPGMKTGQRKKTATDPIASPLTTSALVIVTPQTLSDETQPPNDTQTFVEETQAHGIGKSTSNRVCGPTVGK</sequence>
<name>A0ACC0F4R2_9ERIC</name>
<protein>
    <submittedName>
        <fullName evidence="1">Scarecrow-like protein 33</fullName>
    </submittedName>
</protein>
<comment type="caution">
    <text evidence="1">The sequence shown here is derived from an EMBL/GenBank/DDBJ whole genome shotgun (WGS) entry which is preliminary data.</text>
</comment>